<dbReference type="GO" id="GO:0003677">
    <property type="term" value="F:DNA binding"/>
    <property type="evidence" value="ECO:0007669"/>
    <property type="project" value="UniProtKB-KW"/>
</dbReference>
<proteinExistence type="inferred from homology"/>
<evidence type="ECO:0000259" key="4">
    <source>
        <dbReference type="Pfam" id="PF01420"/>
    </source>
</evidence>
<dbReference type="EMBL" id="PZZL01000003">
    <property type="protein sequence ID" value="PTM60086.1"/>
    <property type="molecule type" value="Genomic_DNA"/>
</dbReference>
<keyword evidence="2" id="KW-0680">Restriction system</keyword>
<evidence type="ECO:0000256" key="1">
    <source>
        <dbReference type="ARBA" id="ARBA00010923"/>
    </source>
</evidence>
<keyword evidence="5" id="KW-0540">Nuclease</keyword>
<accession>A0A2T4ZDW3</accession>
<organism evidence="5 6">
    <name type="scientific">Phreatobacter oligotrophus</name>
    <dbReference type="NCBI Taxonomy" id="1122261"/>
    <lineage>
        <taxon>Bacteria</taxon>
        <taxon>Pseudomonadati</taxon>
        <taxon>Pseudomonadota</taxon>
        <taxon>Alphaproteobacteria</taxon>
        <taxon>Hyphomicrobiales</taxon>
        <taxon>Phreatobacteraceae</taxon>
        <taxon>Phreatobacter</taxon>
    </lineage>
</organism>
<comment type="caution">
    <text evidence="5">The sequence shown here is derived from an EMBL/GenBank/DDBJ whole genome shotgun (WGS) entry which is preliminary data.</text>
</comment>
<feature type="domain" description="Type I restriction modification DNA specificity" evidence="4">
    <location>
        <begin position="7"/>
        <end position="157"/>
    </location>
</feature>
<sequence>MADRVRRRLGEIADLNWGDTNTTKASYTPTGFLAFSATGPDGFLPYHDFDRIGVVLSAIGANCGQTWLARGKWSCIKNTIRFWSKSPDADTEFLYWYTRNPDFWPRRGSAQPFISQGDARSLFIDLPDPSTQKAIASVLGALDDKIELNRRMNETLEAMARAIFKDWFIDFGPTRAKMEGRAPYLAPDIWSLFPDRFDEEGKPEGWEMAKLSDFMHFQGGTQPPASEFIDKQSEGYVRLLQIRDFYTSSHITFIRDTDRLRKVHVDDICIGRYGSGTGDEKDSLGRMCRGLTGAINVALVAVEPLFNCREWLATYIGSGDFRRAVSGGSSRAVQAGFRQSDLAFVSVVRATAEVHNAFEAIGTLVWERKKSSISENETLAATRDFLLPKLMSGEVRVRESEKLLGEAI</sequence>
<dbReference type="OrthoDB" id="164285at2"/>
<keyword evidence="5" id="KW-0255">Endonuclease</keyword>
<evidence type="ECO:0000256" key="2">
    <source>
        <dbReference type="ARBA" id="ARBA00022747"/>
    </source>
</evidence>
<dbReference type="AlphaFoldDB" id="A0A2T4ZDW3"/>
<evidence type="ECO:0000313" key="5">
    <source>
        <dbReference type="EMBL" id="PTM60086.1"/>
    </source>
</evidence>
<dbReference type="PANTHER" id="PTHR30408">
    <property type="entry name" value="TYPE-1 RESTRICTION ENZYME ECOKI SPECIFICITY PROTEIN"/>
    <property type="match status" value="1"/>
</dbReference>
<dbReference type="GO" id="GO:0009307">
    <property type="term" value="P:DNA restriction-modification system"/>
    <property type="evidence" value="ECO:0007669"/>
    <property type="project" value="UniProtKB-KW"/>
</dbReference>
<dbReference type="Proteomes" id="UP000241808">
    <property type="component" value="Unassembled WGS sequence"/>
</dbReference>
<evidence type="ECO:0000256" key="3">
    <source>
        <dbReference type="ARBA" id="ARBA00023125"/>
    </source>
</evidence>
<reference evidence="5 6" key="1">
    <citation type="submission" date="2018-04" db="EMBL/GenBank/DDBJ databases">
        <title>Genomic Encyclopedia of Archaeal and Bacterial Type Strains, Phase II (KMG-II): from individual species to whole genera.</title>
        <authorList>
            <person name="Goeker M."/>
        </authorList>
    </citation>
    <scope>NUCLEOTIDE SEQUENCE [LARGE SCALE GENOMIC DNA]</scope>
    <source>
        <strain evidence="5 6">DSM 25521</strain>
    </source>
</reference>
<dbReference type="InterPro" id="IPR052021">
    <property type="entry name" value="Type-I_RS_S_subunit"/>
</dbReference>
<evidence type="ECO:0000313" key="6">
    <source>
        <dbReference type="Proteomes" id="UP000241808"/>
    </source>
</evidence>
<dbReference type="GO" id="GO:0004519">
    <property type="term" value="F:endonuclease activity"/>
    <property type="evidence" value="ECO:0007669"/>
    <property type="project" value="UniProtKB-KW"/>
</dbReference>
<keyword evidence="3" id="KW-0238">DNA-binding</keyword>
<name>A0A2T4ZDW3_9HYPH</name>
<dbReference type="RefSeq" id="WP_108175616.1">
    <property type="nucleotide sequence ID" value="NZ_PZZL01000003.1"/>
</dbReference>
<dbReference type="Gene3D" id="3.90.220.20">
    <property type="entry name" value="DNA methylase specificity domains"/>
    <property type="match status" value="2"/>
</dbReference>
<dbReference type="InterPro" id="IPR044946">
    <property type="entry name" value="Restrct_endonuc_typeI_TRD_sf"/>
</dbReference>
<protein>
    <submittedName>
        <fullName evidence="5">Restriction endonuclease S subunit</fullName>
    </submittedName>
</protein>
<keyword evidence="5" id="KW-0378">Hydrolase</keyword>
<dbReference type="SUPFAM" id="SSF116734">
    <property type="entry name" value="DNA methylase specificity domain"/>
    <property type="match status" value="2"/>
</dbReference>
<dbReference type="PANTHER" id="PTHR30408:SF13">
    <property type="entry name" value="TYPE I RESTRICTION ENZYME HINDI SPECIFICITY SUBUNIT"/>
    <property type="match status" value="1"/>
</dbReference>
<comment type="similarity">
    <text evidence="1">Belongs to the type-I restriction system S methylase family.</text>
</comment>
<dbReference type="Pfam" id="PF01420">
    <property type="entry name" value="Methylase_S"/>
    <property type="match status" value="1"/>
</dbReference>
<dbReference type="InterPro" id="IPR000055">
    <property type="entry name" value="Restrct_endonuc_typeI_TRD"/>
</dbReference>
<keyword evidence="6" id="KW-1185">Reference proteome</keyword>
<gene>
    <name evidence="5" type="ORF">C8P69_10310</name>
</gene>